<dbReference type="NCBIfam" id="NF047593">
    <property type="entry name" value="IS66_ISAeme5_TnpA"/>
    <property type="match status" value="1"/>
</dbReference>
<organism evidence="1 3">
    <name type="scientific">Sporosarcina jeotgali</name>
    <dbReference type="NCBI Taxonomy" id="3020056"/>
    <lineage>
        <taxon>Bacteria</taxon>
        <taxon>Bacillati</taxon>
        <taxon>Bacillota</taxon>
        <taxon>Bacilli</taxon>
        <taxon>Bacillales</taxon>
        <taxon>Caryophanaceae</taxon>
        <taxon>Sporosarcina</taxon>
    </lineage>
</organism>
<keyword evidence="3" id="KW-1185">Reference proteome</keyword>
<sequence length="100" mass="11924">MKRKEKELYWIDQIKDYRQSGESLIEWCEKKEIKIYTMKYWLRKQSPVSAESQETAWIPCVVEEPSSASITLKIKNVEIEVLSGFQDELLLRVLRTLEEL</sequence>
<evidence type="ECO:0000313" key="1">
    <source>
        <dbReference type="EMBL" id="WOV83000.1"/>
    </source>
</evidence>
<accession>A0ABZ0KT32</accession>
<evidence type="ECO:0000313" key="2">
    <source>
        <dbReference type="EMBL" id="WOV83669.1"/>
    </source>
</evidence>
<protein>
    <recommendedName>
        <fullName evidence="4">Transposase</fullName>
    </recommendedName>
</protein>
<dbReference type="Proteomes" id="UP001303532">
    <property type="component" value="Chromosome"/>
</dbReference>
<gene>
    <name evidence="1" type="ORF">PGH26_08590</name>
    <name evidence="2" type="ORF">PGH26_12370</name>
</gene>
<reference evidence="1 3" key="1">
    <citation type="submission" date="2023-01" db="EMBL/GenBank/DDBJ databases">
        <title>Sporosarcina sp. nov., isolated from Korean tranditional fermented seafood 'Jeotgal'.</title>
        <authorList>
            <person name="Yang A.-I."/>
        </authorList>
    </citation>
    <scope>NUCLEOTIDE SEQUENCE [LARGE SCALE GENOMIC DNA]</scope>
    <source>
        <strain evidence="1 3">B2O-1</strain>
    </source>
</reference>
<dbReference type="RefSeq" id="WP_323690672.1">
    <property type="nucleotide sequence ID" value="NZ_CP116341.1"/>
</dbReference>
<dbReference type="EMBL" id="CP116341">
    <property type="protein sequence ID" value="WOV83000.1"/>
    <property type="molecule type" value="Genomic_DNA"/>
</dbReference>
<dbReference type="EMBL" id="CP116341">
    <property type="protein sequence ID" value="WOV83669.1"/>
    <property type="molecule type" value="Genomic_DNA"/>
</dbReference>
<name>A0ABZ0KT32_9BACL</name>
<proteinExistence type="predicted"/>
<evidence type="ECO:0000313" key="3">
    <source>
        <dbReference type="Proteomes" id="UP001303532"/>
    </source>
</evidence>
<evidence type="ECO:0008006" key="4">
    <source>
        <dbReference type="Google" id="ProtNLM"/>
    </source>
</evidence>